<comment type="similarity">
    <text evidence="1">Belongs to the sigma-70 factor family. ECF subfamily.</text>
</comment>
<reference evidence="7" key="1">
    <citation type="submission" date="2022-10" db="EMBL/GenBank/DDBJ databases">
        <title>Chitinophaga sp. nov., isolated from soil.</title>
        <authorList>
            <person name="Jeon C.O."/>
        </authorList>
    </citation>
    <scope>NUCLEOTIDE SEQUENCE</scope>
    <source>
        <strain evidence="7">R8</strain>
    </source>
</reference>
<feature type="domain" description="RNA polymerase sigma-70 region 2" evidence="5">
    <location>
        <begin position="31"/>
        <end position="96"/>
    </location>
</feature>
<evidence type="ECO:0000256" key="1">
    <source>
        <dbReference type="ARBA" id="ARBA00010641"/>
    </source>
</evidence>
<dbReference type="CDD" id="cd06171">
    <property type="entry name" value="Sigma70_r4"/>
    <property type="match status" value="1"/>
</dbReference>
<name>A0ABY6IXY6_9BACT</name>
<gene>
    <name evidence="7" type="ORF">MKQ68_19355</name>
</gene>
<evidence type="ECO:0000256" key="3">
    <source>
        <dbReference type="ARBA" id="ARBA00023082"/>
    </source>
</evidence>
<feature type="domain" description="RNA polymerase sigma factor 70 region 4 type 2" evidence="6">
    <location>
        <begin position="128"/>
        <end position="178"/>
    </location>
</feature>
<dbReference type="InterPro" id="IPR013325">
    <property type="entry name" value="RNA_pol_sigma_r2"/>
</dbReference>
<dbReference type="InterPro" id="IPR036388">
    <property type="entry name" value="WH-like_DNA-bd_sf"/>
</dbReference>
<dbReference type="InterPro" id="IPR039425">
    <property type="entry name" value="RNA_pol_sigma-70-like"/>
</dbReference>
<dbReference type="RefSeq" id="WP_264280540.1">
    <property type="nucleotide sequence ID" value="NZ_CP107006.1"/>
</dbReference>
<dbReference type="Gene3D" id="1.10.1740.10">
    <property type="match status" value="1"/>
</dbReference>
<keyword evidence="8" id="KW-1185">Reference proteome</keyword>
<dbReference type="InterPro" id="IPR007627">
    <property type="entry name" value="RNA_pol_sigma70_r2"/>
</dbReference>
<evidence type="ECO:0000313" key="7">
    <source>
        <dbReference type="EMBL" id="UYQ92247.1"/>
    </source>
</evidence>
<evidence type="ECO:0000313" key="8">
    <source>
        <dbReference type="Proteomes" id="UP001162741"/>
    </source>
</evidence>
<dbReference type="EMBL" id="CP107006">
    <property type="protein sequence ID" value="UYQ92247.1"/>
    <property type="molecule type" value="Genomic_DNA"/>
</dbReference>
<proteinExistence type="inferred from homology"/>
<dbReference type="Gene3D" id="1.10.10.10">
    <property type="entry name" value="Winged helix-like DNA-binding domain superfamily/Winged helix DNA-binding domain"/>
    <property type="match status" value="1"/>
</dbReference>
<dbReference type="NCBIfam" id="TIGR02937">
    <property type="entry name" value="sigma70-ECF"/>
    <property type="match status" value="1"/>
</dbReference>
<evidence type="ECO:0000259" key="5">
    <source>
        <dbReference type="Pfam" id="PF04542"/>
    </source>
</evidence>
<keyword evidence="2" id="KW-0805">Transcription regulation</keyword>
<dbReference type="InterPro" id="IPR013249">
    <property type="entry name" value="RNA_pol_sigma70_r4_t2"/>
</dbReference>
<sequence length="195" mass="22937">MNRDIAVMSQHVDELLWEYIRQDDHKAFEVLFVKYYRELTNTAFYYNSNSEEAEEIAADVLHSLWQKRATLEISSSLKAYLSVATRNATFNILRKKILVIETLTDAVVNEHRAEATDHMESKDIEEGIDRALRQLTARQREIFRLHRFQEYHPSEIAQLLQLSEGTVNFQLHKANKRLKEYFKGLIKKTGQYTEA</sequence>
<dbReference type="InterPro" id="IPR013324">
    <property type="entry name" value="RNA_pol_sigma_r3/r4-like"/>
</dbReference>
<evidence type="ECO:0000259" key="6">
    <source>
        <dbReference type="Pfam" id="PF08281"/>
    </source>
</evidence>
<dbReference type="SUPFAM" id="SSF88946">
    <property type="entry name" value="Sigma2 domain of RNA polymerase sigma factors"/>
    <property type="match status" value="1"/>
</dbReference>
<organism evidence="7 8">
    <name type="scientific">Chitinophaga horti</name>
    <dbReference type="NCBI Taxonomy" id="2920382"/>
    <lineage>
        <taxon>Bacteria</taxon>
        <taxon>Pseudomonadati</taxon>
        <taxon>Bacteroidota</taxon>
        <taxon>Chitinophagia</taxon>
        <taxon>Chitinophagales</taxon>
        <taxon>Chitinophagaceae</taxon>
        <taxon>Chitinophaga</taxon>
    </lineage>
</organism>
<dbReference type="Proteomes" id="UP001162741">
    <property type="component" value="Chromosome"/>
</dbReference>
<dbReference type="PANTHER" id="PTHR43133">
    <property type="entry name" value="RNA POLYMERASE ECF-TYPE SIGMA FACTO"/>
    <property type="match status" value="1"/>
</dbReference>
<dbReference type="SUPFAM" id="SSF88659">
    <property type="entry name" value="Sigma3 and sigma4 domains of RNA polymerase sigma factors"/>
    <property type="match status" value="1"/>
</dbReference>
<keyword evidence="3" id="KW-0731">Sigma factor</keyword>
<protein>
    <submittedName>
        <fullName evidence="7">Sigma-70 family RNA polymerase sigma factor</fullName>
    </submittedName>
</protein>
<dbReference type="InterPro" id="IPR014284">
    <property type="entry name" value="RNA_pol_sigma-70_dom"/>
</dbReference>
<dbReference type="PANTHER" id="PTHR43133:SF46">
    <property type="entry name" value="RNA POLYMERASE SIGMA-70 FACTOR ECF SUBFAMILY"/>
    <property type="match status" value="1"/>
</dbReference>
<keyword evidence="4" id="KW-0804">Transcription</keyword>
<evidence type="ECO:0000256" key="2">
    <source>
        <dbReference type="ARBA" id="ARBA00023015"/>
    </source>
</evidence>
<evidence type="ECO:0000256" key="4">
    <source>
        <dbReference type="ARBA" id="ARBA00023163"/>
    </source>
</evidence>
<dbReference type="Pfam" id="PF08281">
    <property type="entry name" value="Sigma70_r4_2"/>
    <property type="match status" value="1"/>
</dbReference>
<dbReference type="Pfam" id="PF04542">
    <property type="entry name" value="Sigma70_r2"/>
    <property type="match status" value="1"/>
</dbReference>
<accession>A0ABY6IXY6</accession>